<protein>
    <recommendedName>
        <fullName evidence="6">Geranylgeranyl transferase type-2 subunit alpha</fullName>
        <ecNumber evidence="6">2.5.1.60</ecNumber>
    </recommendedName>
    <alternativeName>
        <fullName evidence="6">Geranylgeranyl transferase type II subunit alpha</fullName>
    </alternativeName>
</protein>
<dbReference type="GO" id="GO:0097354">
    <property type="term" value="P:prenylation"/>
    <property type="evidence" value="ECO:0007669"/>
    <property type="project" value="UniProtKB-UniRule"/>
</dbReference>
<evidence type="ECO:0000256" key="3">
    <source>
        <dbReference type="ARBA" id="ARBA00022679"/>
    </source>
</evidence>
<dbReference type="InterPro" id="IPR002088">
    <property type="entry name" value="Prenyl_trans_a"/>
</dbReference>
<sequence length="158" mass="18693">MNGSHSRKKTTVKDEAKEKAKLLKAQKFHSELTNHLIKKSTYKDLSSLGSLARLLQVNPEFGTLFNYRREILLNFKQTLETKESMNEENQPVEESWEKFDQLCQNELIFIENCLQSSPKSYASWHHRIWLVQQMRNPDFKKELELCNKCLSLDERNCK</sequence>
<comment type="function">
    <text evidence="6">Catalyzes the transfer of a geranyl-geranyl moiety from geranyl-geranyl pyrophosphate to cysteines occuring in specific C-terminal amino acid sequences.</text>
</comment>
<reference evidence="7 8" key="1">
    <citation type="submission" date="2017-03" db="EMBL/GenBank/DDBJ databases">
        <title>Genome Survey of Euroglyphus maynei.</title>
        <authorList>
            <person name="Arlian L.G."/>
            <person name="Morgan M.S."/>
            <person name="Rider S.D."/>
        </authorList>
    </citation>
    <scope>NUCLEOTIDE SEQUENCE [LARGE SCALE GENOMIC DNA]</scope>
    <source>
        <strain evidence="7">Arlian Lab</strain>
        <tissue evidence="7">Whole body</tissue>
    </source>
</reference>
<keyword evidence="3 6" id="KW-0808">Transferase</keyword>
<evidence type="ECO:0000313" key="7">
    <source>
        <dbReference type="EMBL" id="OTF72328.1"/>
    </source>
</evidence>
<keyword evidence="8" id="KW-1185">Reference proteome</keyword>
<name>A0A1Y3AX00_EURMA</name>
<dbReference type="PANTHER" id="PTHR11129">
    <property type="entry name" value="PROTEIN FARNESYLTRANSFERASE ALPHA SUBUNIT/RAB GERANYLGERANYL TRANSFERASE ALPHA SUBUNIT"/>
    <property type="match status" value="1"/>
</dbReference>
<evidence type="ECO:0000256" key="2">
    <source>
        <dbReference type="ARBA" id="ARBA00022602"/>
    </source>
</evidence>
<comment type="catalytic activity">
    <reaction evidence="5 6">
        <text>geranylgeranyl diphosphate + L-cysteinyl-[protein] = S-geranylgeranyl-L-cysteinyl-[protein] + diphosphate</text>
        <dbReference type="Rhea" id="RHEA:21240"/>
        <dbReference type="Rhea" id="RHEA-COMP:10131"/>
        <dbReference type="Rhea" id="RHEA-COMP:11537"/>
        <dbReference type="ChEBI" id="CHEBI:29950"/>
        <dbReference type="ChEBI" id="CHEBI:33019"/>
        <dbReference type="ChEBI" id="CHEBI:57533"/>
        <dbReference type="ChEBI" id="CHEBI:86021"/>
        <dbReference type="EC" id="2.5.1.60"/>
    </reaction>
</comment>
<dbReference type="SUPFAM" id="SSF48439">
    <property type="entry name" value="Protein prenylyltransferase"/>
    <property type="match status" value="1"/>
</dbReference>
<dbReference type="GO" id="GO:0004663">
    <property type="term" value="F:Rab geranylgeranyltransferase activity"/>
    <property type="evidence" value="ECO:0007669"/>
    <property type="project" value="UniProtKB-UniRule"/>
</dbReference>
<comment type="caution">
    <text evidence="7">The sequence shown here is derived from an EMBL/GenBank/DDBJ whole genome shotgun (WGS) entry which is preliminary data.</text>
</comment>
<dbReference type="GO" id="GO:0005968">
    <property type="term" value="C:Rab-protein geranylgeranyltransferase complex"/>
    <property type="evidence" value="ECO:0007669"/>
    <property type="project" value="TreeGrafter"/>
</dbReference>
<dbReference type="Gene3D" id="1.25.40.120">
    <property type="entry name" value="Protein prenylyltransferase"/>
    <property type="match status" value="1"/>
</dbReference>
<gene>
    <name evidence="7" type="ORF">BLA29_003619</name>
</gene>
<evidence type="ECO:0000313" key="8">
    <source>
        <dbReference type="Proteomes" id="UP000194236"/>
    </source>
</evidence>
<evidence type="ECO:0000256" key="6">
    <source>
        <dbReference type="RuleBase" id="RU367120"/>
    </source>
</evidence>
<dbReference type="PANTHER" id="PTHR11129:SF2">
    <property type="entry name" value="GERANYLGERANYL TRANSFERASE TYPE-2 SUBUNIT ALPHA"/>
    <property type="match status" value="1"/>
</dbReference>
<dbReference type="PROSITE" id="PS51147">
    <property type="entry name" value="PFTA"/>
    <property type="match status" value="1"/>
</dbReference>
<evidence type="ECO:0000256" key="5">
    <source>
        <dbReference type="ARBA" id="ARBA00047658"/>
    </source>
</evidence>
<dbReference type="Pfam" id="PF01239">
    <property type="entry name" value="PPTA"/>
    <property type="match status" value="1"/>
</dbReference>
<dbReference type="EMBL" id="MUJZ01056747">
    <property type="protein sequence ID" value="OTF72328.1"/>
    <property type="molecule type" value="Genomic_DNA"/>
</dbReference>
<evidence type="ECO:0000256" key="4">
    <source>
        <dbReference type="ARBA" id="ARBA00022737"/>
    </source>
</evidence>
<dbReference type="OrthoDB" id="1658at2759"/>
<dbReference type="EC" id="2.5.1.60" evidence="6"/>
<evidence type="ECO:0000256" key="1">
    <source>
        <dbReference type="ARBA" id="ARBA00006734"/>
    </source>
</evidence>
<organism evidence="7 8">
    <name type="scientific">Euroglyphus maynei</name>
    <name type="common">Mayne's house dust mite</name>
    <dbReference type="NCBI Taxonomy" id="6958"/>
    <lineage>
        <taxon>Eukaryota</taxon>
        <taxon>Metazoa</taxon>
        <taxon>Ecdysozoa</taxon>
        <taxon>Arthropoda</taxon>
        <taxon>Chelicerata</taxon>
        <taxon>Arachnida</taxon>
        <taxon>Acari</taxon>
        <taxon>Acariformes</taxon>
        <taxon>Sarcoptiformes</taxon>
        <taxon>Astigmata</taxon>
        <taxon>Psoroptidia</taxon>
        <taxon>Analgoidea</taxon>
        <taxon>Pyroglyphidae</taxon>
        <taxon>Pyroglyphinae</taxon>
        <taxon>Euroglyphus</taxon>
    </lineage>
</organism>
<proteinExistence type="inferred from homology"/>
<keyword evidence="2 6" id="KW-0637">Prenyltransferase</keyword>
<accession>A0A1Y3AX00</accession>
<dbReference type="AlphaFoldDB" id="A0A1Y3AX00"/>
<dbReference type="Proteomes" id="UP000194236">
    <property type="component" value="Unassembled WGS sequence"/>
</dbReference>
<comment type="similarity">
    <text evidence="1 6">Belongs to the protein prenyltransferase subunit alpha family.</text>
</comment>
<keyword evidence="4" id="KW-0677">Repeat</keyword>